<dbReference type="Pfam" id="PF07833">
    <property type="entry name" value="Cu_amine_oxidN1"/>
    <property type="match status" value="1"/>
</dbReference>
<keyword evidence="3" id="KW-1185">Reference proteome</keyword>
<evidence type="ECO:0000259" key="1">
    <source>
        <dbReference type="Pfam" id="PF07833"/>
    </source>
</evidence>
<organism evidence="2 3">
    <name type="scientific">Thermoanaerobacter uzonensis DSM 18761</name>
    <dbReference type="NCBI Taxonomy" id="1123369"/>
    <lineage>
        <taxon>Bacteria</taxon>
        <taxon>Bacillati</taxon>
        <taxon>Bacillota</taxon>
        <taxon>Clostridia</taxon>
        <taxon>Thermoanaerobacterales</taxon>
        <taxon>Thermoanaerobacteraceae</taxon>
        <taxon>Thermoanaerobacter</taxon>
    </lineage>
</organism>
<sequence length="226" mass="25287">MKKSLMLFISVILMVSFFTIIAFANSTIKLIVNGSEIKPDVPPQIINGRTMVPIKWVADALGAKVEWDGNNRIVKLTSILEKPLLFTRIAFSKDWQKATKSPYQELPELRDLYNQNFYVITGNSEGSKVFDTLGVDKLERVSSNITVPEGSIGIFTVYSSIIGITVKGQNIIIYVQPQDAGYDFVAIDPVVADLPYKESGYSEKIFTFIFTDTKGKELTRIVKMCP</sequence>
<name>A0A1M4TJH9_9THEO</name>
<dbReference type="EMBL" id="FQUR01000007">
    <property type="protein sequence ID" value="SHE44494.1"/>
    <property type="molecule type" value="Genomic_DNA"/>
</dbReference>
<dbReference type="Proteomes" id="UP000184127">
    <property type="component" value="Unassembled WGS sequence"/>
</dbReference>
<gene>
    <name evidence="2" type="ORF">SAMN02745195_00381</name>
</gene>
<dbReference type="AlphaFoldDB" id="A0A1M4TJH9"/>
<proteinExistence type="predicted"/>
<reference evidence="3" key="1">
    <citation type="submission" date="2016-11" db="EMBL/GenBank/DDBJ databases">
        <authorList>
            <person name="Varghese N."/>
            <person name="Submissions S."/>
        </authorList>
    </citation>
    <scope>NUCLEOTIDE SEQUENCE [LARGE SCALE GENOMIC DNA]</scope>
    <source>
        <strain evidence="3">DSM 18761</strain>
    </source>
</reference>
<dbReference type="Gene3D" id="3.30.457.10">
    <property type="entry name" value="Copper amine oxidase-like, N-terminal domain"/>
    <property type="match status" value="1"/>
</dbReference>
<evidence type="ECO:0000313" key="3">
    <source>
        <dbReference type="Proteomes" id="UP000184127"/>
    </source>
</evidence>
<dbReference type="InterPro" id="IPR012854">
    <property type="entry name" value="Cu_amine_oxidase-like_N"/>
</dbReference>
<accession>A0A1M4TJH9</accession>
<feature type="domain" description="Copper amine oxidase-like N-terminal" evidence="1">
    <location>
        <begin position="30"/>
        <end position="75"/>
    </location>
</feature>
<dbReference type="SUPFAM" id="SSF55383">
    <property type="entry name" value="Copper amine oxidase, domain N"/>
    <property type="match status" value="1"/>
</dbReference>
<dbReference type="InterPro" id="IPR036582">
    <property type="entry name" value="Mao_N_sf"/>
</dbReference>
<protein>
    <submittedName>
        <fullName evidence="2">Copper amine oxidase N-terminal domain-containing protein</fullName>
    </submittedName>
</protein>
<evidence type="ECO:0000313" key="2">
    <source>
        <dbReference type="EMBL" id="SHE44494.1"/>
    </source>
</evidence>